<reference evidence="2 3" key="1">
    <citation type="submission" date="2016-09" db="EMBL/GenBank/DDBJ databases">
        <title>Serratia marcescens MSU-97 and epiphytic antimycotic-producing bacteria.</title>
        <authorList>
            <person name="Matilla M.A."/>
        </authorList>
    </citation>
    <scope>NUCLEOTIDE SEQUENCE [LARGE SCALE GENOMIC DNA]</scope>
    <source>
        <strain evidence="2 3">MSU-97</strain>
    </source>
</reference>
<protein>
    <submittedName>
        <fullName evidence="2">Hydrolase</fullName>
    </submittedName>
</protein>
<keyword evidence="2" id="KW-0378">Hydrolase</keyword>
<gene>
    <name evidence="2" type="ORF">BHU62_17865</name>
</gene>
<evidence type="ECO:0000259" key="1">
    <source>
        <dbReference type="Pfam" id="PF12146"/>
    </source>
</evidence>
<organism evidence="2 3">
    <name type="scientific">Serratia marcescens</name>
    <dbReference type="NCBI Taxonomy" id="615"/>
    <lineage>
        <taxon>Bacteria</taxon>
        <taxon>Pseudomonadati</taxon>
        <taxon>Pseudomonadota</taxon>
        <taxon>Gammaproteobacteria</taxon>
        <taxon>Enterobacterales</taxon>
        <taxon>Yersiniaceae</taxon>
        <taxon>Serratia</taxon>
    </lineage>
</organism>
<dbReference type="InterPro" id="IPR022742">
    <property type="entry name" value="Hydrolase_4"/>
</dbReference>
<dbReference type="OrthoDB" id="9785847at2"/>
<accession>A0A1Q4NWW3</accession>
<dbReference type="Proteomes" id="UP000185770">
    <property type="component" value="Unassembled WGS sequence"/>
</dbReference>
<dbReference type="Gene3D" id="3.40.50.1820">
    <property type="entry name" value="alpha/beta hydrolase"/>
    <property type="match status" value="1"/>
</dbReference>
<dbReference type="Pfam" id="PF12146">
    <property type="entry name" value="Hydrolase_4"/>
    <property type="match status" value="1"/>
</dbReference>
<dbReference type="GO" id="GO:0016787">
    <property type="term" value="F:hydrolase activity"/>
    <property type="evidence" value="ECO:0007669"/>
    <property type="project" value="UniProtKB-KW"/>
</dbReference>
<name>A0A1Q4NWW3_SERMA</name>
<dbReference type="EMBL" id="MJAO01000019">
    <property type="protein sequence ID" value="OKB65353.1"/>
    <property type="molecule type" value="Genomic_DNA"/>
</dbReference>
<comment type="caution">
    <text evidence="2">The sequence shown here is derived from an EMBL/GenBank/DDBJ whole genome shotgun (WGS) entry which is preliminary data.</text>
</comment>
<proteinExistence type="predicted"/>
<dbReference type="InterPro" id="IPR029058">
    <property type="entry name" value="AB_hydrolase_fold"/>
</dbReference>
<dbReference type="AlphaFoldDB" id="A0A1Q4NWW3"/>
<dbReference type="RefSeq" id="WP_073533312.1">
    <property type="nucleotide sequence ID" value="NZ_MJAO01000019.1"/>
</dbReference>
<sequence>MHYKQRISASYRDADSAEFRGDLTLKLFRSLVKVGEVISPGYTKGKMESLIFRPKKKKHDPKDSFLETADSTETFSLSSGIRCRYYLWGGAKPDVLLVHGWESRASHFAKLIDILVAKGFCVAAFDAVAHGRSDGVEADMLDFMECISKLHAIFGGIDSIIGYSFGGISAINAVKAGLSVNRLGVISSPSSFYGIFEKVSMQLKLSKRMHEHLEGVITRRYRIDADGWDHYSAYHGVAEQQIPLVAIHDANDNYVHKIESDILVDAWPNATLIETQGLGHRRIITSAAAMQAFCDALLK</sequence>
<evidence type="ECO:0000313" key="2">
    <source>
        <dbReference type="EMBL" id="OKB65353.1"/>
    </source>
</evidence>
<dbReference type="SUPFAM" id="SSF53474">
    <property type="entry name" value="alpha/beta-Hydrolases"/>
    <property type="match status" value="1"/>
</dbReference>
<evidence type="ECO:0000313" key="3">
    <source>
        <dbReference type="Proteomes" id="UP000185770"/>
    </source>
</evidence>
<feature type="domain" description="Serine aminopeptidase S33" evidence="1">
    <location>
        <begin position="93"/>
        <end position="189"/>
    </location>
</feature>